<dbReference type="Pfam" id="PF00533">
    <property type="entry name" value="BRCT"/>
    <property type="match status" value="1"/>
</dbReference>
<dbReference type="PROSITE" id="PS01056">
    <property type="entry name" value="DNA_LIGASE_N2"/>
    <property type="match status" value="1"/>
</dbReference>
<keyword evidence="4 14" id="KW-0436">Ligase</keyword>
<evidence type="ECO:0000313" key="17">
    <source>
        <dbReference type="EMBL" id="PCS21928.1"/>
    </source>
</evidence>
<dbReference type="InterPro" id="IPR004149">
    <property type="entry name" value="Znf_DNAligase_C4"/>
</dbReference>
<dbReference type="FunFam" id="2.40.50.140:FF:000012">
    <property type="entry name" value="DNA ligase"/>
    <property type="match status" value="1"/>
</dbReference>
<dbReference type="InterPro" id="IPR001357">
    <property type="entry name" value="BRCT_dom"/>
</dbReference>
<keyword evidence="6 14" id="KW-0479">Metal-binding</keyword>
<dbReference type="InterPro" id="IPR041663">
    <property type="entry name" value="DisA/LigA_HHH"/>
</dbReference>
<dbReference type="InterPro" id="IPR004150">
    <property type="entry name" value="NAD_DNA_ligase_OB"/>
</dbReference>
<feature type="binding site" evidence="14">
    <location>
        <position position="411"/>
    </location>
    <ligand>
        <name>Zn(2+)</name>
        <dbReference type="ChEBI" id="CHEBI:29105"/>
    </ligand>
</feature>
<feature type="binding site" evidence="14">
    <location>
        <position position="432"/>
    </location>
    <ligand>
        <name>Zn(2+)</name>
        <dbReference type="ChEBI" id="CHEBI:29105"/>
    </ligand>
</feature>
<dbReference type="AlphaFoldDB" id="A0A2A5T1C8"/>
<dbReference type="CDD" id="cd17748">
    <property type="entry name" value="BRCT_DNA_ligase_like"/>
    <property type="match status" value="1"/>
</dbReference>
<keyword evidence="7 14" id="KW-0227">DNA damage</keyword>
<feature type="binding site" evidence="14">
    <location>
        <position position="408"/>
    </location>
    <ligand>
        <name>Zn(2+)</name>
        <dbReference type="ChEBI" id="CHEBI:29105"/>
    </ligand>
</feature>
<dbReference type="Gene3D" id="6.20.10.30">
    <property type="match status" value="1"/>
</dbReference>
<comment type="cofactor">
    <cofactor evidence="14">
        <name>Mg(2+)</name>
        <dbReference type="ChEBI" id="CHEBI:18420"/>
    </cofactor>
    <cofactor evidence="14">
        <name>Mn(2+)</name>
        <dbReference type="ChEBI" id="CHEBI:29035"/>
    </cofactor>
</comment>
<keyword evidence="10 14" id="KW-0520">NAD</keyword>
<dbReference type="SMART" id="SM00532">
    <property type="entry name" value="LIGANc"/>
    <property type="match status" value="1"/>
</dbReference>
<reference evidence="18" key="1">
    <citation type="submission" date="2017-04" db="EMBL/GenBank/DDBJ databases">
        <title>Genome evolution of the luminous symbionts of deep sea anglerfish.</title>
        <authorList>
            <person name="Hendry T.A."/>
        </authorList>
    </citation>
    <scope>NUCLEOTIDE SEQUENCE [LARGE SCALE GENOMIC DNA]</scope>
</reference>
<dbReference type="PROSITE" id="PS01055">
    <property type="entry name" value="DNA_LIGASE_N1"/>
    <property type="match status" value="1"/>
</dbReference>
<dbReference type="InterPro" id="IPR013839">
    <property type="entry name" value="DNAligase_adenylation"/>
</dbReference>
<dbReference type="PIRSF" id="PIRSF001604">
    <property type="entry name" value="LigA"/>
    <property type="match status" value="1"/>
</dbReference>
<comment type="function">
    <text evidence="1 14">DNA ligase that catalyzes the formation of phosphodiester linkages between 5'-phosphoryl and 3'-hydroxyl groups in double-stranded DNA using NAD as a coenzyme and as the energy source for the reaction. It is essential for DNA replication and repair of damaged DNA.</text>
</comment>
<dbReference type="NCBIfam" id="NF005932">
    <property type="entry name" value="PRK07956.1"/>
    <property type="match status" value="1"/>
</dbReference>
<dbReference type="EMBL" id="NBYY01000028">
    <property type="protein sequence ID" value="PCS21928.1"/>
    <property type="molecule type" value="Genomic_DNA"/>
</dbReference>
<dbReference type="InterPro" id="IPR012340">
    <property type="entry name" value="NA-bd_OB-fold"/>
</dbReference>
<dbReference type="Gene3D" id="3.40.50.10190">
    <property type="entry name" value="BRCT domain"/>
    <property type="match status" value="1"/>
</dbReference>
<dbReference type="GO" id="GO:0046872">
    <property type="term" value="F:metal ion binding"/>
    <property type="evidence" value="ECO:0007669"/>
    <property type="project" value="UniProtKB-KW"/>
</dbReference>
<evidence type="ECO:0000313" key="18">
    <source>
        <dbReference type="Proteomes" id="UP000219020"/>
    </source>
</evidence>
<dbReference type="Gene3D" id="1.10.287.610">
    <property type="entry name" value="Helix hairpin bin"/>
    <property type="match status" value="1"/>
</dbReference>
<protein>
    <recommendedName>
        <fullName evidence="3 14">DNA ligase</fullName>
        <ecNumber evidence="2 14">6.5.1.2</ecNumber>
    </recommendedName>
    <alternativeName>
        <fullName evidence="14">Polydeoxyribonucleotide synthase [NAD(+)]</fullName>
    </alternativeName>
</protein>
<dbReference type="GeneID" id="66952168"/>
<name>A0A2A5T1C8_9GAMM</name>
<dbReference type="SUPFAM" id="SSF52113">
    <property type="entry name" value="BRCT domain"/>
    <property type="match status" value="1"/>
</dbReference>
<dbReference type="FunFam" id="1.10.287.610:FF:000002">
    <property type="entry name" value="DNA ligase"/>
    <property type="match status" value="1"/>
</dbReference>
<evidence type="ECO:0000256" key="15">
    <source>
        <dbReference type="RuleBase" id="RU000618"/>
    </source>
</evidence>
<evidence type="ECO:0000256" key="1">
    <source>
        <dbReference type="ARBA" id="ARBA00004067"/>
    </source>
</evidence>
<feature type="binding site" evidence="14">
    <location>
        <position position="174"/>
    </location>
    <ligand>
        <name>NAD(+)</name>
        <dbReference type="ChEBI" id="CHEBI:57540"/>
    </ligand>
</feature>
<evidence type="ECO:0000256" key="13">
    <source>
        <dbReference type="ARBA" id="ARBA00060881"/>
    </source>
</evidence>
<feature type="binding site" evidence="14">
    <location>
        <position position="137"/>
    </location>
    <ligand>
        <name>NAD(+)</name>
        <dbReference type="ChEBI" id="CHEBI:57540"/>
    </ligand>
</feature>
<feature type="binding site" evidence="14">
    <location>
        <position position="114"/>
    </location>
    <ligand>
        <name>NAD(+)</name>
        <dbReference type="ChEBI" id="CHEBI:57540"/>
    </ligand>
</feature>
<feature type="domain" description="BRCT" evidence="16">
    <location>
        <begin position="592"/>
        <end position="670"/>
    </location>
</feature>
<dbReference type="EC" id="6.5.1.2" evidence="2 14"/>
<dbReference type="InterPro" id="IPR036420">
    <property type="entry name" value="BRCT_dom_sf"/>
</dbReference>
<feature type="active site" description="N6-AMP-lysine intermediate" evidence="14">
    <location>
        <position position="116"/>
    </location>
</feature>
<dbReference type="GO" id="GO:0003911">
    <property type="term" value="F:DNA ligase (NAD+) activity"/>
    <property type="evidence" value="ECO:0007669"/>
    <property type="project" value="UniProtKB-UniRule"/>
</dbReference>
<evidence type="ECO:0000256" key="12">
    <source>
        <dbReference type="ARBA" id="ARBA00034005"/>
    </source>
</evidence>
<comment type="similarity">
    <text evidence="13 14">Belongs to the NAD-dependent DNA ligase family. LigA subfamily.</text>
</comment>
<comment type="caution">
    <text evidence="14">Lacks conserved residue(s) required for the propagation of feature annotation.</text>
</comment>
<keyword evidence="8 14" id="KW-0862">Zinc</keyword>
<sequence>MTMDTQRQLQTLKDQLNYYGHLYYVEDKPELPDAEYDRLMQELLMIESEHPELITSDSPSQRVGGQPLNSFVQVRHEVPMLSLNNVFNEEELNAFNKRIKDKLNNHLNYTFSCEPKLDGLAVSLMYEKGMFVQAVTRGDGFTGENITHNVKTIRNVPLQLQGIGWPNRLEVRGEVVMLKDGFIKLNEENLKKGEKAFVNPRNAAAGSLRQFDPRITAIRPLRFYAYSVGVMSKGFGDSHVGRLKQLRKWSIPLSLEVKKVKGLKNVIFYYQDIMHRRNNLPYEIDGVVIKVNNILMQEQLGSVARAPRWAIAYKFPAQEAITTLLDVEFQIGRTGIVTPVAKLNPIFVGGVTVSNCTLHNADEIVRLGVKIGDTVIVRRAGDVIPKIVSVVESRRPDNAKRIQFPTECPVCESHIERIKGEVIARCSGGLVCCAQRKEAIKHFCSRKALDIDGLGDKIVEKLIKKELIQAPADLFRLTEGQITMIDRMGHKSAQNLVYSLNKAKETTLPRFIYSLGIREVGEATATNLANHFLTFEAIRNASEEQLMEVQNVGVIVAKHLSSFFTEKLNQAAIDVLIDVGVHWEDIEVPYEYVPLPLEGKVVVLTGKLSTMSRSDAKLALQALGAKVTGSVSERTDLLVAGEEAGSKLIKAKQLGINVLDEDGIMKFLSR</sequence>
<dbReference type="Gene3D" id="3.30.470.30">
    <property type="entry name" value="DNA ligase/mRNA capping enzyme"/>
    <property type="match status" value="1"/>
</dbReference>
<keyword evidence="14" id="KW-0464">Manganese</keyword>
<dbReference type="Pfam" id="PF01653">
    <property type="entry name" value="DNA_ligase_aden"/>
    <property type="match status" value="1"/>
</dbReference>
<dbReference type="Pfam" id="PF14520">
    <property type="entry name" value="HHH_5"/>
    <property type="match status" value="1"/>
</dbReference>
<evidence type="ECO:0000256" key="11">
    <source>
        <dbReference type="ARBA" id="ARBA00023204"/>
    </source>
</evidence>
<feature type="binding site" evidence="14">
    <location>
        <begin position="82"/>
        <end position="83"/>
    </location>
    <ligand>
        <name>NAD(+)</name>
        <dbReference type="ChEBI" id="CHEBI:57540"/>
    </ligand>
</feature>
<evidence type="ECO:0000256" key="10">
    <source>
        <dbReference type="ARBA" id="ARBA00023027"/>
    </source>
</evidence>
<feature type="binding site" evidence="14">
    <location>
        <begin position="33"/>
        <end position="37"/>
    </location>
    <ligand>
        <name>NAD(+)</name>
        <dbReference type="ChEBI" id="CHEBI:57540"/>
    </ligand>
</feature>
<evidence type="ECO:0000256" key="8">
    <source>
        <dbReference type="ARBA" id="ARBA00022833"/>
    </source>
</evidence>
<gene>
    <name evidence="14" type="primary">ligA</name>
    <name evidence="17" type="ORF">BTN49_2393</name>
</gene>
<dbReference type="NCBIfam" id="TIGR00575">
    <property type="entry name" value="dnlj"/>
    <property type="match status" value="1"/>
</dbReference>
<dbReference type="Pfam" id="PF12826">
    <property type="entry name" value="HHH_2"/>
    <property type="match status" value="1"/>
</dbReference>
<dbReference type="GO" id="GO:0005829">
    <property type="term" value="C:cytosol"/>
    <property type="evidence" value="ECO:0007669"/>
    <property type="project" value="TreeGrafter"/>
</dbReference>
<dbReference type="InterPro" id="IPR013840">
    <property type="entry name" value="DNAligase_N"/>
</dbReference>
<evidence type="ECO:0000256" key="9">
    <source>
        <dbReference type="ARBA" id="ARBA00022842"/>
    </source>
</evidence>
<dbReference type="SUPFAM" id="SSF56091">
    <property type="entry name" value="DNA ligase/mRNA capping enzyme, catalytic domain"/>
    <property type="match status" value="1"/>
</dbReference>
<keyword evidence="9 14" id="KW-0460">Magnesium</keyword>
<dbReference type="RefSeq" id="WP_097356908.1">
    <property type="nucleotide sequence ID" value="NZ_CAWNJE010000037.1"/>
</dbReference>
<dbReference type="SUPFAM" id="SSF50249">
    <property type="entry name" value="Nucleic acid-binding proteins"/>
    <property type="match status" value="1"/>
</dbReference>
<dbReference type="Gene3D" id="2.40.50.140">
    <property type="entry name" value="Nucleic acid-binding proteins"/>
    <property type="match status" value="1"/>
</dbReference>
<keyword evidence="18" id="KW-1185">Reference proteome</keyword>
<evidence type="ECO:0000256" key="7">
    <source>
        <dbReference type="ARBA" id="ARBA00022763"/>
    </source>
</evidence>
<keyword evidence="5 14" id="KW-0235">DNA replication</keyword>
<dbReference type="PANTHER" id="PTHR23389">
    <property type="entry name" value="CHROMOSOME TRANSMISSION FIDELITY FACTOR 18"/>
    <property type="match status" value="1"/>
</dbReference>
<dbReference type="Proteomes" id="UP000219020">
    <property type="component" value="Unassembled WGS sequence"/>
</dbReference>
<dbReference type="PANTHER" id="PTHR23389:SF9">
    <property type="entry name" value="DNA LIGASE"/>
    <property type="match status" value="1"/>
</dbReference>
<evidence type="ECO:0000256" key="3">
    <source>
        <dbReference type="ARBA" id="ARBA00013308"/>
    </source>
</evidence>
<dbReference type="Pfam" id="PF03119">
    <property type="entry name" value="DNA_ligase_ZBD"/>
    <property type="match status" value="1"/>
</dbReference>
<evidence type="ECO:0000256" key="2">
    <source>
        <dbReference type="ARBA" id="ARBA00012722"/>
    </source>
</evidence>
<dbReference type="InterPro" id="IPR010994">
    <property type="entry name" value="RuvA_2-like"/>
</dbReference>
<feature type="binding site" evidence="14">
    <location>
        <position position="314"/>
    </location>
    <ligand>
        <name>NAD(+)</name>
        <dbReference type="ChEBI" id="CHEBI:57540"/>
    </ligand>
</feature>
<dbReference type="InterPro" id="IPR001679">
    <property type="entry name" value="DNA_ligase"/>
</dbReference>
<dbReference type="SMART" id="SM00292">
    <property type="entry name" value="BRCT"/>
    <property type="match status" value="1"/>
</dbReference>
<comment type="catalytic activity">
    <reaction evidence="12 14 15">
        <text>NAD(+) + (deoxyribonucleotide)n-3'-hydroxyl + 5'-phospho-(deoxyribonucleotide)m = (deoxyribonucleotide)n+m + AMP + beta-nicotinamide D-nucleotide.</text>
        <dbReference type="EC" id="6.5.1.2"/>
    </reaction>
</comment>
<dbReference type="HAMAP" id="MF_01588">
    <property type="entry name" value="DNA_ligase_A"/>
    <property type="match status" value="1"/>
</dbReference>
<accession>A0A2A5T1C8</accession>
<dbReference type="GO" id="GO:0006260">
    <property type="term" value="P:DNA replication"/>
    <property type="evidence" value="ECO:0007669"/>
    <property type="project" value="UniProtKB-KW"/>
</dbReference>
<organism evidence="17 18">
    <name type="scientific">Candidatus Enterovibrio escicola</name>
    <dbReference type="NCBI Taxonomy" id="1927127"/>
    <lineage>
        <taxon>Bacteria</taxon>
        <taxon>Pseudomonadati</taxon>
        <taxon>Pseudomonadota</taxon>
        <taxon>Gammaproteobacteria</taxon>
        <taxon>Vibrionales</taxon>
        <taxon>Vibrionaceae</taxon>
        <taxon>Enterovibrio</taxon>
    </lineage>
</organism>
<dbReference type="InterPro" id="IPR018239">
    <property type="entry name" value="DNA_ligase_AS"/>
</dbReference>
<comment type="caution">
    <text evidence="17">The sequence shown here is derived from an EMBL/GenBank/DDBJ whole genome shotgun (WGS) entry which is preliminary data.</text>
</comment>
<dbReference type="FunFam" id="1.10.150.20:FF:000007">
    <property type="entry name" value="DNA ligase"/>
    <property type="match status" value="1"/>
</dbReference>
<dbReference type="Gene3D" id="1.10.150.20">
    <property type="entry name" value="5' to 3' exonuclease, C-terminal subdomain"/>
    <property type="match status" value="2"/>
</dbReference>
<evidence type="ECO:0000256" key="14">
    <source>
        <dbReference type="HAMAP-Rule" id="MF_01588"/>
    </source>
</evidence>
<dbReference type="SUPFAM" id="SSF47781">
    <property type="entry name" value="RuvA domain 2-like"/>
    <property type="match status" value="1"/>
</dbReference>
<evidence type="ECO:0000256" key="5">
    <source>
        <dbReference type="ARBA" id="ARBA00022705"/>
    </source>
</evidence>
<feature type="binding site" evidence="14">
    <location>
        <position position="290"/>
    </location>
    <ligand>
        <name>NAD(+)</name>
        <dbReference type="ChEBI" id="CHEBI:57540"/>
    </ligand>
</feature>
<dbReference type="InterPro" id="IPR033136">
    <property type="entry name" value="DNA_ligase_CS"/>
</dbReference>
<evidence type="ECO:0000256" key="4">
    <source>
        <dbReference type="ARBA" id="ARBA00022598"/>
    </source>
</evidence>
<dbReference type="PROSITE" id="PS50172">
    <property type="entry name" value="BRCT"/>
    <property type="match status" value="1"/>
</dbReference>
<keyword evidence="11 14" id="KW-0234">DNA repair</keyword>
<dbReference type="GO" id="GO:0006281">
    <property type="term" value="P:DNA repair"/>
    <property type="evidence" value="ECO:0007669"/>
    <property type="project" value="UniProtKB-KW"/>
</dbReference>
<evidence type="ECO:0000256" key="6">
    <source>
        <dbReference type="ARBA" id="ARBA00022723"/>
    </source>
</evidence>
<evidence type="ECO:0000259" key="16">
    <source>
        <dbReference type="PROSITE" id="PS50172"/>
    </source>
</evidence>
<dbReference type="Pfam" id="PF03120">
    <property type="entry name" value="OB_DNA_ligase"/>
    <property type="match status" value="1"/>
</dbReference>
<dbReference type="FunFam" id="3.30.470.30:FF:000001">
    <property type="entry name" value="DNA ligase"/>
    <property type="match status" value="1"/>
</dbReference>
<dbReference type="FunFam" id="1.10.150.20:FF:000006">
    <property type="entry name" value="DNA ligase"/>
    <property type="match status" value="1"/>
</dbReference>
<proteinExistence type="inferred from homology"/>
<dbReference type="CDD" id="cd00114">
    <property type="entry name" value="LIGANc"/>
    <property type="match status" value="1"/>
</dbReference>